<comment type="caution">
    <text evidence="7">The sequence shown here is derived from an EMBL/GenBank/DDBJ whole genome shotgun (WGS) entry which is preliminary data.</text>
</comment>
<accession>A0A835Z1V3</accession>
<keyword evidence="8" id="KW-1185">Reference proteome</keyword>
<dbReference type="Pfam" id="PF12327">
    <property type="entry name" value="FtsZ_C"/>
    <property type="match status" value="1"/>
</dbReference>
<protein>
    <submittedName>
        <fullName evidence="7">Tubulin/FtsZ, GTPase domain-containing protein</fullName>
    </submittedName>
</protein>
<evidence type="ECO:0000256" key="4">
    <source>
        <dbReference type="SAM" id="MobiDB-lite"/>
    </source>
</evidence>
<evidence type="ECO:0000313" key="8">
    <source>
        <dbReference type="Proteomes" id="UP000664859"/>
    </source>
</evidence>
<dbReference type="Proteomes" id="UP000664859">
    <property type="component" value="Unassembled WGS sequence"/>
</dbReference>
<dbReference type="GO" id="GO:0005525">
    <property type="term" value="F:GTP binding"/>
    <property type="evidence" value="ECO:0007669"/>
    <property type="project" value="UniProtKB-KW"/>
</dbReference>
<dbReference type="InterPro" id="IPR024757">
    <property type="entry name" value="FtsZ_C"/>
</dbReference>
<dbReference type="SMART" id="SM00864">
    <property type="entry name" value="Tubulin"/>
    <property type="match status" value="1"/>
</dbReference>
<dbReference type="SUPFAM" id="SSF52490">
    <property type="entry name" value="Tubulin nucleotide-binding domain-like"/>
    <property type="match status" value="1"/>
</dbReference>
<dbReference type="EMBL" id="JAFCMP010000135">
    <property type="protein sequence ID" value="KAG5185371.1"/>
    <property type="molecule type" value="Genomic_DNA"/>
</dbReference>
<feature type="domain" description="Tubulin/FtsZ 2-layer sandwich" evidence="6">
    <location>
        <begin position="200"/>
        <end position="317"/>
    </location>
</feature>
<dbReference type="HAMAP" id="MF_00909">
    <property type="entry name" value="FtsZ"/>
    <property type="match status" value="1"/>
</dbReference>
<feature type="domain" description="Tubulin/FtsZ GTPase" evidence="5">
    <location>
        <begin position="4"/>
        <end position="198"/>
    </location>
</feature>
<dbReference type="PANTHER" id="PTHR30314:SF3">
    <property type="entry name" value="MITOCHONDRIAL DIVISION PROTEIN FSZA"/>
    <property type="match status" value="1"/>
</dbReference>
<keyword evidence="2" id="KW-0547">Nucleotide-binding</keyword>
<dbReference type="InterPro" id="IPR036525">
    <property type="entry name" value="Tubulin/FtsZ_GTPase_sf"/>
</dbReference>
<dbReference type="PANTHER" id="PTHR30314">
    <property type="entry name" value="CELL DIVISION PROTEIN FTSZ-RELATED"/>
    <property type="match status" value="1"/>
</dbReference>
<dbReference type="PROSITE" id="PS01134">
    <property type="entry name" value="FTSZ_1"/>
    <property type="match status" value="1"/>
</dbReference>
<dbReference type="PRINTS" id="PR00423">
    <property type="entry name" value="CELLDVISFTSZ"/>
</dbReference>
<dbReference type="InterPro" id="IPR018316">
    <property type="entry name" value="Tubulin/FtsZ_2-layer-sand-dom"/>
</dbReference>
<keyword evidence="3" id="KW-0342">GTP-binding</keyword>
<dbReference type="CDD" id="cd02201">
    <property type="entry name" value="FtsZ_type1"/>
    <property type="match status" value="1"/>
</dbReference>
<evidence type="ECO:0000313" key="7">
    <source>
        <dbReference type="EMBL" id="KAG5185371.1"/>
    </source>
</evidence>
<proteinExistence type="inferred from homology"/>
<dbReference type="GO" id="GO:0051301">
    <property type="term" value="P:cell division"/>
    <property type="evidence" value="ECO:0007669"/>
    <property type="project" value="TreeGrafter"/>
</dbReference>
<dbReference type="InterPro" id="IPR045061">
    <property type="entry name" value="FtsZ/CetZ"/>
</dbReference>
<dbReference type="SMART" id="SM00865">
    <property type="entry name" value="Tubulin_C"/>
    <property type="match status" value="1"/>
</dbReference>
<dbReference type="SUPFAM" id="SSF55307">
    <property type="entry name" value="Tubulin C-terminal domain-like"/>
    <property type="match status" value="1"/>
</dbReference>
<dbReference type="NCBIfam" id="TIGR00065">
    <property type="entry name" value="ftsZ"/>
    <property type="match status" value="1"/>
</dbReference>
<dbReference type="Pfam" id="PF00091">
    <property type="entry name" value="Tubulin"/>
    <property type="match status" value="1"/>
</dbReference>
<organism evidence="7 8">
    <name type="scientific">Tribonema minus</name>
    <dbReference type="NCBI Taxonomy" id="303371"/>
    <lineage>
        <taxon>Eukaryota</taxon>
        <taxon>Sar</taxon>
        <taxon>Stramenopiles</taxon>
        <taxon>Ochrophyta</taxon>
        <taxon>PX clade</taxon>
        <taxon>Xanthophyceae</taxon>
        <taxon>Tribonematales</taxon>
        <taxon>Tribonemataceae</taxon>
        <taxon>Tribonema</taxon>
    </lineage>
</organism>
<dbReference type="InterPro" id="IPR000158">
    <property type="entry name" value="Cell_div_FtsZ"/>
</dbReference>
<dbReference type="GO" id="GO:0032153">
    <property type="term" value="C:cell division site"/>
    <property type="evidence" value="ECO:0007669"/>
    <property type="project" value="TreeGrafter"/>
</dbReference>
<dbReference type="GO" id="GO:0005737">
    <property type="term" value="C:cytoplasm"/>
    <property type="evidence" value="ECO:0007669"/>
    <property type="project" value="TreeGrafter"/>
</dbReference>
<dbReference type="InterPro" id="IPR008280">
    <property type="entry name" value="Tub_FtsZ_C"/>
</dbReference>
<dbReference type="InterPro" id="IPR003008">
    <property type="entry name" value="Tubulin_FtsZ_GTPase"/>
</dbReference>
<dbReference type="OrthoDB" id="70257at2759"/>
<dbReference type="InterPro" id="IPR037103">
    <property type="entry name" value="Tubulin/FtsZ-like_C"/>
</dbReference>
<evidence type="ECO:0000259" key="6">
    <source>
        <dbReference type="SMART" id="SM00865"/>
    </source>
</evidence>
<name>A0A835Z1V3_9STRA</name>
<evidence type="ECO:0000256" key="1">
    <source>
        <dbReference type="ARBA" id="ARBA00009690"/>
    </source>
</evidence>
<evidence type="ECO:0000256" key="3">
    <source>
        <dbReference type="ARBA" id="ARBA00023134"/>
    </source>
</evidence>
<dbReference type="Gene3D" id="3.40.50.1440">
    <property type="entry name" value="Tubulin/FtsZ, GTPase domain"/>
    <property type="match status" value="1"/>
</dbReference>
<comment type="similarity">
    <text evidence="1">Belongs to the FtsZ family.</text>
</comment>
<dbReference type="InterPro" id="IPR020805">
    <property type="entry name" value="Cell_div_FtsZ_CS"/>
</dbReference>
<dbReference type="GO" id="GO:0048285">
    <property type="term" value="P:organelle fission"/>
    <property type="evidence" value="ECO:0007669"/>
    <property type="project" value="TreeGrafter"/>
</dbReference>
<evidence type="ECO:0000259" key="5">
    <source>
        <dbReference type="SMART" id="SM00864"/>
    </source>
</evidence>
<dbReference type="Gene3D" id="3.30.1330.20">
    <property type="entry name" value="Tubulin/FtsZ, C-terminal domain"/>
    <property type="match status" value="1"/>
</dbReference>
<dbReference type="GO" id="GO:0003924">
    <property type="term" value="F:GTPase activity"/>
    <property type="evidence" value="ECO:0007669"/>
    <property type="project" value="InterPro"/>
</dbReference>
<dbReference type="FunFam" id="3.40.50.1440:FF:000001">
    <property type="entry name" value="Cell division protein FtsZ"/>
    <property type="match status" value="1"/>
</dbReference>
<feature type="region of interest" description="Disordered" evidence="4">
    <location>
        <begin position="311"/>
        <end position="409"/>
    </location>
</feature>
<evidence type="ECO:0000256" key="2">
    <source>
        <dbReference type="ARBA" id="ARBA00022741"/>
    </source>
</evidence>
<dbReference type="PROSITE" id="PS01135">
    <property type="entry name" value="FTSZ_2"/>
    <property type="match status" value="1"/>
</dbReference>
<sequence length="409" mass="41337">MPVLIKVVGVGGAGGNAINGMVSTTQNLQGVEFIAMNTDQQALHTSLAGRKLALGHSSTGGLGAGGRPEVGEAAAKESRQEITELLVGADMVFITAGMGGGTGTGAAPVVAEIAKGLGCLTVGVVTSPFQFEGRSRARQAAVGLAALEKHADALLVVANDRLLQIIPSRMSMTDAFLVADDILRQGVIGTSELILRPGLINVDFADVRSVVQNSGSALIGIGTGVGPTRAQDAAVGAICSPLLDYPISGASGIIFNIVGGPDMTLSEVSAAAQVVQDNVHPDANIIIGALVDDRAGKEVSVTVVATGFQHMTTGAPGRQQRQQPESAPPATAMGDARQGAEARRRAPAVADQQWQPAPPPVPQDPYINGGFSPPNGAQRGGSYGPSNGAPKGSSGSGKGKGLLGRLFGR</sequence>
<gene>
    <name evidence="7" type="ORF">JKP88DRAFT_269678</name>
</gene>
<dbReference type="AlphaFoldDB" id="A0A835Z1V3"/>
<reference evidence="7" key="1">
    <citation type="submission" date="2021-02" db="EMBL/GenBank/DDBJ databases">
        <title>First Annotated Genome of the Yellow-green Alga Tribonema minus.</title>
        <authorList>
            <person name="Mahan K.M."/>
        </authorList>
    </citation>
    <scope>NUCLEOTIDE SEQUENCE</scope>
    <source>
        <strain evidence="7">UTEX B ZZ1240</strain>
    </source>
</reference>